<reference evidence="2 5" key="1">
    <citation type="submission" date="2015-01" db="EMBL/GenBank/DDBJ databases">
        <title>Genome Sequence of Pseudomonas antarctica CMS 35.</title>
        <authorList>
            <person name="Voget S."/>
            <person name="Chow J."/>
            <person name="Daniel R."/>
            <person name="Streit W."/>
        </authorList>
    </citation>
    <scope>NUCLEOTIDE SEQUENCE [LARGE SCALE GENOMIC DNA]</scope>
    <source>
        <strain evidence="2 5">CMS 35</strain>
    </source>
</reference>
<dbReference type="Proteomes" id="UP000182470">
    <property type="component" value="Chromosome I"/>
</dbReference>
<protein>
    <recommendedName>
        <fullName evidence="6">Peptidase C80 domain-containing protein</fullName>
    </recommendedName>
</protein>
<evidence type="ECO:0000313" key="2">
    <source>
        <dbReference type="EMBL" id="KAF2411375.1"/>
    </source>
</evidence>
<organism evidence="3 4">
    <name type="scientific">Pseudomonas antarctica</name>
    <dbReference type="NCBI Taxonomy" id="219572"/>
    <lineage>
        <taxon>Bacteria</taxon>
        <taxon>Pseudomonadati</taxon>
        <taxon>Pseudomonadota</taxon>
        <taxon>Gammaproteobacteria</taxon>
        <taxon>Pseudomonadales</taxon>
        <taxon>Pseudomonadaceae</taxon>
        <taxon>Pseudomonas</taxon>
    </lineage>
</organism>
<sequence>MSYSEFGSLSRINTEASLTYHRSVFESPPSGETVAIHQPSTGHRHHTQLDAPPLLPVPGTREDADKVLAGKYISRLKSAHWIDDHYYKRTKLEEVPSNSTFGLWWEHYRDALTNPNFVQWGKEVGLNVATLRLSPHTGDLAAEFNGEKKKISLLDDVGWADVAEPILSAAKVLAPPRRGDPVYLGGPDAGVSLEVVGNFYGEDNHHLTSGAAQTRAAQLQRSGVFPSVPTHDVHRSQVIRGPQALAAQQQILAEIDDHHSVLTGQPDTSAQAKADRLLASRYAAELRKGPWDGDGLYERHMSEIPEGSTFGQWWKLYREAFKTPQFNDWVKATGADPSTLTFFPPKDVSGTFHGAHLIRNVDYSEEWAQALGPVQAAAAALTGTRNRSVSSPVDFAENSAPLKLVAGFHAHNLSSFDENGAVSAAAEIERSLASFSNRDRGSRLSRDSLEAQQLAIGNLHDKSFLTQTLTEVENAVVRGSENVSSLFEQTFLRVHPHSSYGQNHSVPQGFSVSTKAFIEHSGLSVPHNREQLSNLRTVLNSPPLQAPAQANHWRFLTKPLLSSAQREQVRAVSADAIRVAGGHEGITSLFGGYDRTLGRQGQSPQETLGRLLSSDMANTLGVMLETKLQGKSTATSAVDWAAAAMVLDLDSTAGTQRNSVAGYDLAQKNNWGATPQTIVSGLAQHLVTQGNVSEQLAPAASRLLLAGMAPEFLVANLPSTLVYGSHAWFSFSVAVARIEKMAPGASQTMTFQEVMAFGQTQPISVSEHDMHVGAQRDAIVDWGIINGFITKRSDQVYSAQDIESARTGFNQQRSALALASDAQQAAIPSHKQLALAQLRAKLGDDIDFEKKSIKHDRSFNFSRWFSTLAVSRQALIDKAAARYSILELYLSGDLNRPELDWVCIDHKVPFDRVKSLPDLSRLYASKVDSYSTGLKNSVALNIRNLIAQLPLEDRKNFEFGTPELYSVRGGDAGLVVRTRRTSPPTDYELFASQKMLRKHIGLPDPIPSNSRAGQTFVLDASAYKNGVRPQEAKTSTNVYLDSVPFSGSLVADERADSDVVPRSFFTQNTKDLASAAANFFVSGFETLKEKSKATKSDEGKLIADTSVKDKLVRMIPFVAAAEDAKAGKYGAALVDLAFDVFGFLAPELKLVEAGESALVKLGSSEIESLASSGIKATAEGEVATSVKLGDGAGELSSVGHGINRQQVLSPSALQQLAQRGDVAVGSAGANAEAVAVVAQYDEVVEKWYAYDARAGKSYGPPLSDFKPEVSAAPVSTAGAEPAAVSLLERGLEQDNVIQMGGKMKDLKLIGGEIHTFTDRYKGVRRLNIVAHGTRRDWLDKLLRDGSQVMVDGQQYNAKQLVELLKSKGVDPSSFDNVRLLVCHSAEGKGHSFAARFQKEINRPVKAFEGTVAIHNNSTSITQTRSRLTNDFKIDNPGLSEITAQVLADNKLKRDFENKVTQFVEKKHGNVILMNTAGLGQPPKNVLQKIVYKPRYFV</sequence>
<evidence type="ECO:0000313" key="4">
    <source>
        <dbReference type="Proteomes" id="UP000182470"/>
    </source>
</evidence>
<accession>A0A1G9ZR73</accession>
<keyword evidence="5" id="KW-1185">Reference proteome</keyword>
<evidence type="ECO:0000256" key="1">
    <source>
        <dbReference type="SAM" id="MobiDB-lite"/>
    </source>
</evidence>
<dbReference type="EMBL" id="LT629704">
    <property type="protein sequence ID" value="SDN23597.1"/>
    <property type="molecule type" value="Genomic_DNA"/>
</dbReference>
<evidence type="ECO:0000313" key="5">
    <source>
        <dbReference type="Proteomes" id="UP000748067"/>
    </source>
</evidence>
<proteinExistence type="predicted"/>
<name>A0A1G9ZR73_9PSED</name>
<dbReference type="EMBL" id="JXDI01000001">
    <property type="protein sequence ID" value="KAF2411375.1"/>
    <property type="molecule type" value="Genomic_DNA"/>
</dbReference>
<reference evidence="3 4" key="2">
    <citation type="submission" date="2016-10" db="EMBL/GenBank/DDBJ databases">
        <authorList>
            <person name="de Groot N.N."/>
        </authorList>
    </citation>
    <scope>NUCLEOTIDE SEQUENCE [LARGE SCALE GENOMIC DNA]</scope>
    <source>
        <strain evidence="3 4">BS2772</strain>
    </source>
</reference>
<evidence type="ECO:0008006" key="6">
    <source>
        <dbReference type="Google" id="ProtNLM"/>
    </source>
</evidence>
<feature type="region of interest" description="Disordered" evidence="1">
    <location>
        <begin position="29"/>
        <end position="58"/>
    </location>
</feature>
<dbReference type="Proteomes" id="UP000748067">
    <property type="component" value="Unassembled WGS sequence"/>
</dbReference>
<evidence type="ECO:0000313" key="3">
    <source>
        <dbReference type="EMBL" id="SDN23597.1"/>
    </source>
</evidence>
<gene>
    <name evidence="2" type="ORF">PSAN_38190</name>
    <name evidence="3" type="ORF">SAMN04490179_3257</name>
</gene>